<evidence type="ECO:0000313" key="2">
    <source>
        <dbReference type="EMBL" id="EFY87353.1"/>
    </source>
</evidence>
<evidence type="ECO:0000259" key="1">
    <source>
        <dbReference type="Pfam" id="PF06985"/>
    </source>
</evidence>
<accession>E9E9P0</accession>
<keyword evidence="3" id="KW-1185">Reference proteome</keyword>
<dbReference type="HOGENOM" id="CLU_336489_0_0_1"/>
<dbReference type="KEGG" id="maw:19250899"/>
<dbReference type="Proteomes" id="UP000002499">
    <property type="component" value="Unassembled WGS sequence"/>
</dbReference>
<dbReference type="AlphaFoldDB" id="E9E9P0"/>
<evidence type="ECO:0000313" key="3">
    <source>
        <dbReference type="Proteomes" id="UP000002499"/>
    </source>
</evidence>
<dbReference type="InterPro" id="IPR010730">
    <property type="entry name" value="HET"/>
</dbReference>
<organism evidence="3">
    <name type="scientific">Metarhizium acridum (strain CQMa 102)</name>
    <dbReference type="NCBI Taxonomy" id="655827"/>
    <lineage>
        <taxon>Eukaryota</taxon>
        <taxon>Fungi</taxon>
        <taxon>Dikarya</taxon>
        <taxon>Ascomycota</taxon>
        <taxon>Pezizomycotina</taxon>
        <taxon>Sordariomycetes</taxon>
        <taxon>Hypocreomycetidae</taxon>
        <taxon>Hypocreales</taxon>
        <taxon>Clavicipitaceae</taxon>
        <taxon>Metarhizium</taxon>
    </lineage>
</organism>
<dbReference type="PANTHER" id="PTHR33112:SF16">
    <property type="entry name" value="HETEROKARYON INCOMPATIBILITY DOMAIN-CONTAINING PROTEIN"/>
    <property type="match status" value="1"/>
</dbReference>
<dbReference type="EMBL" id="GL698528">
    <property type="protein sequence ID" value="EFY87353.1"/>
    <property type="molecule type" value="Genomic_DNA"/>
</dbReference>
<dbReference type="OrthoDB" id="2157530at2759"/>
<feature type="domain" description="Heterokaryon incompatibility" evidence="1">
    <location>
        <begin position="334"/>
        <end position="501"/>
    </location>
</feature>
<dbReference type="InParanoid" id="E9E9P0"/>
<dbReference type="OMA" id="CIAWIND"/>
<dbReference type="GeneID" id="19250899"/>
<proteinExistence type="predicted"/>
<reference evidence="2 3" key="1">
    <citation type="journal article" date="2011" name="PLoS Genet.">
        <title>Genome sequencing and comparative transcriptomics of the model entomopathogenic fungi Metarhizium anisopliae and M. acridum.</title>
        <authorList>
            <person name="Gao Q."/>
            <person name="Jin K."/>
            <person name="Ying S.H."/>
            <person name="Zhang Y."/>
            <person name="Xiao G."/>
            <person name="Shang Y."/>
            <person name="Duan Z."/>
            <person name="Hu X."/>
            <person name="Xie X.Q."/>
            <person name="Zhou G."/>
            <person name="Peng G."/>
            <person name="Luo Z."/>
            <person name="Huang W."/>
            <person name="Wang B."/>
            <person name="Fang W."/>
            <person name="Wang S."/>
            <person name="Zhong Y."/>
            <person name="Ma L.J."/>
            <person name="St Leger R.J."/>
            <person name="Zhao G.P."/>
            <person name="Pei Y."/>
            <person name="Feng M.G."/>
            <person name="Xia Y."/>
            <person name="Wang C."/>
        </authorList>
    </citation>
    <scope>NUCLEOTIDE SEQUENCE [LARGE SCALE GENOMIC DNA]</scope>
    <source>
        <strain evidence="2 3">CQMa 102</strain>
    </source>
</reference>
<dbReference type="Pfam" id="PF06985">
    <property type="entry name" value="HET"/>
    <property type="match status" value="1"/>
</dbReference>
<sequence length="844" mass="96578">MSSTTTAADISQLGEGLHLMSTAAADITDALEKWRAEVYPEHQRKMSISYLFSDQWQDSVNKLWEGYSELESRRRKVVGAARLSWQDEYEADNEQWLASRRGMFKPYPERLWHICPLWVYLARYQGRPEHEDNRRLYGWTSLLGDWEEMSELMEKDKNFRNAMSPTQQQSYRLLRLWWAATYCDRELVDAMRNYIESQRSVPTLDWYTLSVEKFASIARDIQTDKSKYHGKLSLLLLREFHPPSWEPNVWRVYLINLQIARYEAARMATMQQMAYAVLYPTTATRQVAYPVVVKNEHIGLRRAWAQTCDNPYYLWDSKHDKTVVVEDLARCPDYVCISHTWGRWNTRTKADVPGVPWPVPENRIFDVKSLPGQLHQLGRRYIWIDLFCIPQDRSLRSRKEIANQASIFKGSSGCIAWINDVNSWDGVLKALDWISLKVWAVISAGGKELVKDRLLEATRSASVPMELMKTKRLAQGSPAADNLVGPIEPANWFSSLWTLQECALCPDIELYTSSWERLQDRCGTPIPLRALMFLCFESQHMLTNPTDDSKNRWYSDGMKDAKASAQSLVFPTAVQDIYNLSDLTRLEEVLTDASPIPVLVHSNNRRSTSSRAPAIMSAIGVTDWYLRSIHNKTKEPLLFNQYPISFVSEAATKLGAQFYNCHGRLQRPSKVSKLFPVTMRAEFEGSMLPFSNSEGWFNNVNVLYNPAFVDKTDHEAVSTWTINEDASVTMRSAGVSMTSHDEPAAQKVAGLVIGIPQLGAGKEARSFGQTHGTEDMLASLKSISYGSRCIYAVALYEDSCLLHGVLLEHLPISMFSKQYLVKIGMFLMKETSLPPTRNVHWEVI</sequence>
<name>E9E9P0_METAQ</name>
<dbReference type="PANTHER" id="PTHR33112">
    <property type="entry name" value="DOMAIN PROTEIN, PUTATIVE-RELATED"/>
    <property type="match status" value="1"/>
</dbReference>
<protein>
    <recommendedName>
        <fullName evidence="1">Heterokaryon incompatibility domain-containing protein</fullName>
    </recommendedName>
</protein>
<gene>
    <name evidence="2" type="ORF">MAC_06588</name>
</gene>
<dbReference type="eggNOG" id="ENOG502SUUJ">
    <property type="taxonomic scope" value="Eukaryota"/>
</dbReference>